<accession>A0ABM0IP55</accession>
<name>A0ABM0IP55_ECHTE</name>
<evidence type="ECO:0000256" key="5">
    <source>
        <dbReference type="ARBA" id="ARBA00022801"/>
    </source>
</evidence>
<dbReference type="InterPro" id="IPR045121">
    <property type="entry name" value="CoAse"/>
</dbReference>
<evidence type="ECO:0000259" key="8">
    <source>
        <dbReference type="PROSITE" id="PS51462"/>
    </source>
</evidence>
<evidence type="ECO:0000313" key="10">
    <source>
        <dbReference type="RefSeq" id="XP_004704592.1"/>
    </source>
</evidence>
<dbReference type="Pfam" id="PF00293">
    <property type="entry name" value="NUDIX"/>
    <property type="match status" value="1"/>
</dbReference>
<sequence length="238" mass="26857">MSPACPRREPVRNRLIDEAKPRLRKFDVGNKYPHLLQNRCSVLIPLLVKDGKFHLLLTLRSEKLRRSPGEVCFPGGKQDPADVDNIATALREAEEEVGLHPHQVEVVSCLVPAIVNENMLLFPVVGIIGEDFQAQPNPDEVKAVFLVPLDYFLHPRVYRQASATYADFPHLVHFFEYTSPESGVTYHIKGITARLAVFAALIILDERPTFKVDYDLDDLLSSSGESFMKLQKLILSKL</sequence>
<evidence type="ECO:0000256" key="4">
    <source>
        <dbReference type="ARBA" id="ARBA00022723"/>
    </source>
</evidence>
<keyword evidence="4" id="KW-0479">Metal-binding</keyword>
<evidence type="ECO:0000256" key="7">
    <source>
        <dbReference type="ARBA" id="ARBA00023211"/>
    </source>
</evidence>
<comment type="cofactor">
    <cofactor evidence="1">
        <name>Mn(2+)</name>
        <dbReference type="ChEBI" id="CHEBI:29035"/>
    </cofactor>
</comment>
<gene>
    <name evidence="10" type="primary">NUDT7</name>
</gene>
<dbReference type="PANTHER" id="PTHR12992">
    <property type="entry name" value="NUDIX HYDROLASE"/>
    <property type="match status" value="1"/>
</dbReference>
<reference evidence="10" key="1">
    <citation type="submission" date="2025-08" db="UniProtKB">
        <authorList>
            <consortium name="RefSeq"/>
        </authorList>
    </citation>
    <scope>IDENTIFICATION</scope>
</reference>
<comment type="cofactor">
    <cofactor evidence="2">
        <name>Mg(2+)</name>
        <dbReference type="ChEBI" id="CHEBI:18420"/>
    </cofactor>
</comment>
<dbReference type="SUPFAM" id="SSF55811">
    <property type="entry name" value="Nudix"/>
    <property type="match status" value="1"/>
</dbReference>
<dbReference type="Proteomes" id="UP000694863">
    <property type="component" value="Unplaced"/>
</dbReference>
<evidence type="ECO:0000256" key="6">
    <source>
        <dbReference type="ARBA" id="ARBA00022842"/>
    </source>
</evidence>
<keyword evidence="9" id="KW-1185">Reference proteome</keyword>
<evidence type="ECO:0000256" key="2">
    <source>
        <dbReference type="ARBA" id="ARBA00001946"/>
    </source>
</evidence>
<dbReference type="InterPro" id="IPR000059">
    <property type="entry name" value="NUDIX_hydrolase_NudL_CS"/>
</dbReference>
<dbReference type="InterPro" id="IPR015797">
    <property type="entry name" value="NUDIX_hydrolase-like_dom_sf"/>
</dbReference>
<comment type="similarity">
    <text evidence="3">Belongs to the Nudix hydrolase family. PCD1 subfamily.</text>
</comment>
<evidence type="ECO:0000313" key="9">
    <source>
        <dbReference type="Proteomes" id="UP000694863"/>
    </source>
</evidence>
<evidence type="ECO:0000256" key="3">
    <source>
        <dbReference type="ARBA" id="ARBA00006506"/>
    </source>
</evidence>
<dbReference type="GeneID" id="101640273"/>
<dbReference type="PROSITE" id="PS01293">
    <property type="entry name" value="NUDIX_COA"/>
    <property type="match status" value="1"/>
</dbReference>
<keyword evidence="6" id="KW-0460">Magnesium</keyword>
<dbReference type="PROSITE" id="PS51462">
    <property type="entry name" value="NUDIX"/>
    <property type="match status" value="1"/>
</dbReference>
<keyword evidence="7" id="KW-0464">Manganese</keyword>
<dbReference type="Gene3D" id="3.90.79.10">
    <property type="entry name" value="Nucleoside Triphosphate Pyrophosphohydrolase"/>
    <property type="match status" value="1"/>
</dbReference>
<dbReference type="PANTHER" id="PTHR12992:SF24">
    <property type="entry name" value="PEROXISOMAL COENZYME A DIPHOSPHATASE NUDT7"/>
    <property type="match status" value="1"/>
</dbReference>
<organism evidence="9 10">
    <name type="scientific">Echinops telfairi</name>
    <name type="common">Lesser hedgehog tenrec</name>
    <dbReference type="NCBI Taxonomy" id="9371"/>
    <lineage>
        <taxon>Eukaryota</taxon>
        <taxon>Metazoa</taxon>
        <taxon>Chordata</taxon>
        <taxon>Craniata</taxon>
        <taxon>Vertebrata</taxon>
        <taxon>Euteleostomi</taxon>
        <taxon>Mammalia</taxon>
        <taxon>Eutheria</taxon>
        <taxon>Afrotheria</taxon>
        <taxon>Tenrecidae</taxon>
        <taxon>Tenrecinae</taxon>
        <taxon>Echinops</taxon>
    </lineage>
</organism>
<evidence type="ECO:0000256" key="1">
    <source>
        <dbReference type="ARBA" id="ARBA00001936"/>
    </source>
</evidence>
<proteinExistence type="inferred from homology"/>
<dbReference type="InterPro" id="IPR000086">
    <property type="entry name" value="NUDIX_hydrolase_dom"/>
</dbReference>
<keyword evidence="5" id="KW-0378">Hydrolase</keyword>
<dbReference type="CDD" id="cd03426">
    <property type="entry name" value="NUDIX_CoAse_Nudt7"/>
    <property type="match status" value="1"/>
</dbReference>
<dbReference type="RefSeq" id="XP_004704592.1">
    <property type="nucleotide sequence ID" value="XM_004704535.2"/>
</dbReference>
<protein>
    <submittedName>
        <fullName evidence="10">Peroxisomal coenzyme A diphosphatase NUDT7</fullName>
    </submittedName>
</protein>
<feature type="domain" description="Nudix hydrolase" evidence="8">
    <location>
        <begin position="37"/>
        <end position="173"/>
    </location>
</feature>